<feature type="transmembrane region" description="Helical" evidence="7">
    <location>
        <begin position="46"/>
        <end position="65"/>
    </location>
</feature>
<dbReference type="FunCoup" id="A0A0D0DYE6">
    <property type="interactions" value="100"/>
</dbReference>
<dbReference type="EMBL" id="KN825366">
    <property type="protein sequence ID" value="KIK91639.1"/>
    <property type="molecule type" value="Genomic_DNA"/>
</dbReference>
<accession>A0A0D0DYE6</accession>
<dbReference type="PANTHER" id="PTHR16201">
    <property type="entry name" value="SEVEN TRANSMEMBRANE PROTEIN 1-RELATED"/>
    <property type="match status" value="1"/>
</dbReference>
<dbReference type="InterPro" id="IPR006603">
    <property type="entry name" value="PQ-loop_rpt"/>
</dbReference>
<name>A0A0D0DYE6_9AGAM</name>
<dbReference type="FunFam" id="1.20.1280.290:FF:000012">
    <property type="entry name" value="Vacuolar membrane PQ loop repeat protein"/>
    <property type="match status" value="1"/>
</dbReference>
<feature type="transmembrane region" description="Helical" evidence="7">
    <location>
        <begin position="207"/>
        <end position="231"/>
    </location>
</feature>
<evidence type="ECO:0000256" key="1">
    <source>
        <dbReference type="ARBA" id="ARBA00004141"/>
    </source>
</evidence>
<evidence type="ECO:0000256" key="5">
    <source>
        <dbReference type="ARBA" id="ARBA00038039"/>
    </source>
</evidence>
<dbReference type="GO" id="GO:0034486">
    <property type="term" value="P:vacuolar transmembrane transport"/>
    <property type="evidence" value="ECO:0007669"/>
    <property type="project" value="UniProtKB-ARBA"/>
</dbReference>
<evidence type="ECO:0000313" key="9">
    <source>
        <dbReference type="Proteomes" id="UP000054538"/>
    </source>
</evidence>
<dbReference type="GO" id="GO:0015174">
    <property type="term" value="F:basic amino acid transmembrane transporter activity"/>
    <property type="evidence" value="ECO:0007669"/>
    <property type="project" value="UniProtKB-ARBA"/>
</dbReference>
<gene>
    <name evidence="8" type="ORF">PAXRUDRAFT_830664</name>
</gene>
<comment type="subcellular location">
    <subcellularLocation>
        <location evidence="1">Membrane</location>
        <topology evidence="1">Multi-pass membrane protein</topology>
    </subcellularLocation>
</comment>
<keyword evidence="9" id="KW-1185">Reference proteome</keyword>
<evidence type="ECO:0000313" key="8">
    <source>
        <dbReference type="EMBL" id="KIK91639.1"/>
    </source>
</evidence>
<feature type="transmembrane region" description="Helical" evidence="7">
    <location>
        <begin position="6"/>
        <end position="26"/>
    </location>
</feature>
<dbReference type="HOGENOM" id="CLU_019699_1_0_1"/>
<protein>
    <recommendedName>
        <fullName evidence="10">PQ-loop-domain-containing protein</fullName>
    </recommendedName>
</protein>
<dbReference type="SMART" id="SM00679">
    <property type="entry name" value="CTNS"/>
    <property type="match status" value="2"/>
</dbReference>
<keyword evidence="3 7" id="KW-1133">Transmembrane helix</keyword>
<comment type="catalytic activity">
    <reaction evidence="6">
        <text>L-histidine(out) + L-arginine(in) = L-histidine(in) + L-arginine(out)</text>
        <dbReference type="Rhea" id="RHEA:71063"/>
        <dbReference type="ChEBI" id="CHEBI:32682"/>
        <dbReference type="ChEBI" id="CHEBI:57595"/>
    </reaction>
</comment>
<reference evidence="9" key="2">
    <citation type="submission" date="2015-01" db="EMBL/GenBank/DDBJ databases">
        <title>Evolutionary Origins and Diversification of the Mycorrhizal Mutualists.</title>
        <authorList>
            <consortium name="DOE Joint Genome Institute"/>
            <consortium name="Mycorrhizal Genomics Consortium"/>
            <person name="Kohler A."/>
            <person name="Kuo A."/>
            <person name="Nagy L.G."/>
            <person name="Floudas D."/>
            <person name="Copeland A."/>
            <person name="Barry K.W."/>
            <person name="Cichocki N."/>
            <person name="Veneault-Fourrey C."/>
            <person name="LaButti K."/>
            <person name="Lindquist E.A."/>
            <person name="Lipzen A."/>
            <person name="Lundell T."/>
            <person name="Morin E."/>
            <person name="Murat C."/>
            <person name="Riley R."/>
            <person name="Ohm R."/>
            <person name="Sun H."/>
            <person name="Tunlid A."/>
            <person name="Henrissat B."/>
            <person name="Grigoriev I.V."/>
            <person name="Hibbett D.S."/>
            <person name="Martin F."/>
        </authorList>
    </citation>
    <scope>NUCLEOTIDE SEQUENCE [LARGE SCALE GENOMIC DNA]</scope>
    <source>
        <strain evidence="9">Ve08.2h10</strain>
    </source>
</reference>
<keyword evidence="2 7" id="KW-0812">Transmembrane</keyword>
<keyword evidence="4 7" id="KW-0472">Membrane</keyword>
<reference evidence="8 9" key="1">
    <citation type="submission" date="2014-04" db="EMBL/GenBank/DDBJ databases">
        <authorList>
            <consortium name="DOE Joint Genome Institute"/>
            <person name="Kuo A."/>
            <person name="Kohler A."/>
            <person name="Jargeat P."/>
            <person name="Nagy L.G."/>
            <person name="Floudas D."/>
            <person name="Copeland A."/>
            <person name="Barry K.W."/>
            <person name="Cichocki N."/>
            <person name="Veneault-Fourrey C."/>
            <person name="LaButti K."/>
            <person name="Lindquist E.A."/>
            <person name="Lipzen A."/>
            <person name="Lundell T."/>
            <person name="Morin E."/>
            <person name="Murat C."/>
            <person name="Sun H."/>
            <person name="Tunlid A."/>
            <person name="Henrissat B."/>
            <person name="Grigoriev I.V."/>
            <person name="Hibbett D.S."/>
            <person name="Martin F."/>
            <person name="Nordberg H.P."/>
            <person name="Cantor M.N."/>
            <person name="Hua S.X."/>
        </authorList>
    </citation>
    <scope>NUCLEOTIDE SEQUENCE [LARGE SCALE GENOMIC DNA]</scope>
    <source>
        <strain evidence="8 9">Ve08.2h10</strain>
    </source>
</reference>
<dbReference type="GO" id="GO:0098852">
    <property type="term" value="C:lytic vacuole membrane"/>
    <property type="evidence" value="ECO:0007669"/>
    <property type="project" value="UniProtKB-ARBA"/>
</dbReference>
<feature type="transmembrane region" description="Helical" evidence="7">
    <location>
        <begin position="136"/>
        <end position="156"/>
    </location>
</feature>
<dbReference type="OrthoDB" id="8048523at2759"/>
<dbReference type="InterPro" id="IPR051415">
    <property type="entry name" value="LAAT-1"/>
</dbReference>
<comment type="similarity">
    <text evidence="5">Belongs to the laat-1 family.</text>
</comment>
<evidence type="ECO:0000256" key="6">
    <source>
        <dbReference type="ARBA" id="ARBA00050768"/>
    </source>
</evidence>
<proteinExistence type="inferred from homology"/>
<feature type="transmembrane region" description="Helical" evidence="7">
    <location>
        <begin position="243"/>
        <end position="264"/>
    </location>
</feature>
<feature type="transmembrane region" description="Helical" evidence="7">
    <location>
        <begin position="71"/>
        <end position="92"/>
    </location>
</feature>
<organism evidence="8 9">
    <name type="scientific">Paxillus rubicundulus Ve08.2h10</name>
    <dbReference type="NCBI Taxonomy" id="930991"/>
    <lineage>
        <taxon>Eukaryota</taxon>
        <taxon>Fungi</taxon>
        <taxon>Dikarya</taxon>
        <taxon>Basidiomycota</taxon>
        <taxon>Agaricomycotina</taxon>
        <taxon>Agaricomycetes</taxon>
        <taxon>Agaricomycetidae</taxon>
        <taxon>Boletales</taxon>
        <taxon>Paxilineae</taxon>
        <taxon>Paxillaceae</taxon>
        <taxon>Paxillus</taxon>
    </lineage>
</organism>
<evidence type="ECO:0000256" key="3">
    <source>
        <dbReference type="ARBA" id="ARBA00022989"/>
    </source>
</evidence>
<dbReference type="InParanoid" id="A0A0D0DYE6"/>
<evidence type="ECO:0008006" key="10">
    <source>
        <dbReference type="Google" id="ProtNLM"/>
    </source>
</evidence>
<evidence type="ECO:0000256" key="4">
    <source>
        <dbReference type="ARBA" id="ARBA00023136"/>
    </source>
</evidence>
<dbReference type="Proteomes" id="UP000054538">
    <property type="component" value="Unassembled WGS sequence"/>
</dbReference>
<evidence type="ECO:0000256" key="7">
    <source>
        <dbReference type="SAM" id="Phobius"/>
    </source>
</evidence>
<dbReference type="STRING" id="930991.A0A0D0DYE6"/>
<evidence type="ECO:0000256" key="2">
    <source>
        <dbReference type="ARBA" id="ARBA00022692"/>
    </source>
</evidence>
<dbReference type="Pfam" id="PF04193">
    <property type="entry name" value="PQ-loop"/>
    <property type="match status" value="2"/>
</dbReference>
<dbReference type="AlphaFoldDB" id="A0A0D0DYE6"/>
<dbReference type="Gene3D" id="1.20.1280.290">
    <property type="match status" value="2"/>
</dbReference>
<dbReference type="FunFam" id="1.20.1280.290:FF:000009">
    <property type="entry name" value="PQ loop repeat family protein"/>
    <property type="match status" value="1"/>
</dbReference>
<dbReference type="PANTHER" id="PTHR16201:SF44">
    <property type="entry name" value="SEVEN TRANSMEMBRANE PROTEIN 1"/>
    <property type="match status" value="1"/>
</dbReference>
<sequence>MTILLAQSHVASSVLGWISIACWILVYSPQIIENYQLQSGEGLSLLFIYTWLLGDLCNLAGAVMARLLPTVIILGAYYTLCDSTLLFQIFFYRWKKRSGRILQAGNVTPTEQSCLLGDNALVHGAETPQLSVTRVFLQYTIAVAFLTATGIVAYLISERVHHENPPSVPPYTPIDWRIQALGWTSATLYLGSRLPQILKNCKTRCEGLAPGLFLFAILGNATYALSIIVVSTEKSYLIRNASWLAGSTVTIFLDLCVLCQFFYYEFVSRQRGWIDTGA</sequence>